<reference evidence="3 4" key="1">
    <citation type="submission" date="2019-08" db="EMBL/GenBank/DDBJ databases">
        <title>Bradyrhizobium hipponensis sp. nov., a rhizobium isolated from a Lupinus angustifolius root nodule in Tunisia.</title>
        <authorList>
            <person name="Off K."/>
            <person name="Rejili M."/>
            <person name="Mars M."/>
            <person name="Brachmann A."/>
            <person name="Marin M."/>
        </authorList>
    </citation>
    <scope>NUCLEOTIDE SEQUENCE [LARGE SCALE GENOMIC DNA]</scope>
    <source>
        <strain evidence="3 4">CTAW71</strain>
    </source>
</reference>
<keyword evidence="1" id="KW-0175">Coiled coil</keyword>
<proteinExistence type="predicted"/>
<dbReference type="OrthoDB" id="7366506at2"/>
<evidence type="ECO:0000313" key="4">
    <source>
        <dbReference type="Proteomes" id="UP000324758"/>
    </source>
</evidence>
<dbReference type="Pfam" id="PF20285">
    <property type="entry name" value="CTD9"/>
    <property type="match status" value="1"/>
</dbReference>
<gene>
    <name evidence="3" type="ORF">FXB40_32185</name>
</gene>
<keyword evidence="4" id="KW-1185">Reference proteome</keyword>
<protein>
    <recommendedName>
        <fullName evidence="2">ABC-three component systems C-terminal domain-containing protein</fullName>
    </recommendedName>
</protein>
<evidence type="ECO:0000256" key="1">
    <source>
        <dbReference type="SAM" id="Coils"/>
    </source>
</evidence>
<dbReference type="EMBL" id="VSSS01000051">
    <property type="protein sequence ID" value="TYL90747.1"/>
    <property type="molecule type" value="Genomic_DNA"/>
</dbReference>
<organism evidence="3 4">
    <name type="scientific">Bradyrhizobium rifense</name>
    <dbReference type="NCBI Taxonomy" id="515499"/>
    <lineage>
        <taxon>Bacteria</taxon>
        <taxon>Pseudomonadati</taxon>
        <taxon>Pseudomonadota</taxon>
        <taxon>Alphaproteobacteria</taxon>
        <taxon>Hyphomicrobiales</taxon>
        <taxon>Nitrobacteraceae</taxon>
        <taxon>Bradyrhizobium</taxon>
    </lineage>
</organism>
<dbReference type="InterPro" id="IPR046911">
    <property type="entry name" value="ABC-3C_CTD9"/>
</dbReference>
<feature type="coiled-coil region" evidence="1">
    <location>
        <begin position="32"/>
        <end position="59"/>
    </location>
</feature>
<evidence type="ECO:0000259" key="2">
    <source>
        <dbReference type="Pfam" id="PF20285"/>
    </source>
</evidence>
<feature type="domain" description="ABC-three component systems C-terminal" evidence="2">
    <location>
        <begin position="73"/>
        <end position="184"/>
    </location>
</feature>
<dbReference type="AlphaFoldDB" id="A0A5D3K9A3"/>
<dbReference type="RefSeq" id="WP_148776112.1">
    <property type="nucleotide sequence ID" value="NZ_VSSS01000051.1"/>
</dbReference>
<dbReference type="Proteomes" id="UP000324758">
    <property type="component" value="Unassembled WGS sequence"/>
</dbReference>
<accession>A0A5D3K9A3</accession>
<evidence type="ECO:0000313" key="3">
    <source>
        <dbReference type="EMBL" id="TYL90747.1"/>
    </source>
</evidence>
<name>A0A5D3K9A3_9BRAD</name>
<sequence length="186" mass="21013">MSLQVDQTGATAHGDVVGRDKIAHVYAASAPLTKVEQLLQKLQEEVANNEHAKHTIEALAHFQKRRTHDGVDGLEAKLTAADRSDEFLSAIEKKEQFAKLLERWSMYASAQEIFAHLLAKAEFEFTYVIYPQLADISRVKANELVRDQIIVPVVEECGSTVFTLNHSTAMGMIYWLAEQCFVRWHT</sequence>
<comment type="caution">
    <text evidence="3">The sequence shown here is derived from an EMBL/GenBank/DDBJ whole genome shotgun (WGS) entry which is preliminary data.</text>
</comment>